<evidence type="ECO:0000259" key="3">
    <source>
        <dbReference type="Pfam" id="PF02018"/>
    </source>
</evidence>
<evidence type="ECO:0000256" key="2">
    <source>
        <dbReference type="SAM" id="SignalP"/>
    </source>
</evidence>
<dbReference type="GO" id="GO:0016798">
    <property type="term" value="F:hydrolase activity, acting on glycosyl bonds"/>
    <property type="evidence" value="ECO:0007669"/>
    <property type="project" value="InterPro"/>
</dbReference>
<dbReference type="STRING" id="1499966.U14_01414"/>
<proteinExistence type="predicted"/>
<keyword evidence="2" id="KW-0732">Signal</keyword>
<dbReference type="Gene3D" id="2.60.120.260">
    <property type="entry name" value="Galactose-binding domain-like"/>
    <property type="match status" value="1"/>
</dbReference>
<feature type="domain" description="CBM-cenC" evidence="3">
    <location>
        <begin position="78"/>
        <end position="177"/>
    </location>
</feature>
<reference evidence="4 5" key="1">
    <citation type="journal article" date="2015" name="PeerJ">
        <title>First genomic representation of candidate bacterial phylum KSB3 points to enhanced environmental sensing as a trigger of wastewater bulking.</title>
        <authorList>
            <person name="Sekiguchi Y."/>
            <person name="Ohashi A."/>
            <person name="Parks D.H."/>
            <person name="Yamauchi T."/>
            <person name="Tyson G.W."/>
            <person name="Hugenholtz P."/>
        </authorList>
    </citation>
    <scope>NUCLEOTIDE SEQUENCE [LARGE SCALE GENOMIC DNA]</scope>
</reference>
<feature type="chain" id="PRO_5006631431" description="CBM-cenC domain-containing protein" evidence="2">
    <location>
        <begin position="28"/>
        <end position="281"/>
    </location>
</feature>
<dbReference type="AlphaFoldDB" id="A0A0S6VS26"/>
<protein>
    <recommendedName>
        <fullName evidence="3">CBM-cenC domain-containing protein</fullName>
    </recommendedName>
</protein>
<dbReference type="Pfam" id="PF02018">
    <property type="entry name" value="CBM_4_9"/>
    <property type="match status" value="1"/>
</dbReference>
<evidence type="ECO:0000256" key="1">
    <source>
        <dbReference type="ARBA" id="ARBA00022801"/>
    </source>
</evidence>
<dbReference type="InterPro" id="IPR008979">
    <property type="entry name" value="Galactose-bd-like_sf"/>
</dbReference>
<dbReference type="SUPFAM" id="SSF49785">
    <property type="entry name" value="Galactose-binding domain-like"/>
    <property type="match status" value="1"/>
</dbReference>
<keyword evidence="5" id="KW-1185">Reference proteome</keyword>
<accession>A0A0S6VS26</accession>
<name>A0A0S6VS26_9BACT</name>
<gene>
    <name evidence="4" type="ORF">U14_01414</name>
</gene>
<sequence>MNTVRITCSSVALAGIIVANVVVSAHADTIRYRYDATQRLVQARAFQNGAVWEYRFELADNRAVQTISAAAACADRAVCNGNFEQQFSFWEGTDNATLISGHTGQAAFVAKDTANSDIQQLLPGIFEAGKTYRVTAWCKANTGNACRLFLGDSNLAFGAAYEHGIGQEWGGNGSWQHMSTPPLTLTHHELLNVFLYSDRVASVVYDDVQVEETAPHACAEFTVCNGDFERGFEYWFSLRNAQLTPGRTGGGVHIDSDADNSDIIHTIRGTFPPGATYRATA</sequence>
<dbReference type="Proteomes" id="UP000030700">
    <property type="component" value="Unassembled WGS sequence"/>
</dbReference>
<evidence type="ECO:0000313" key="5">
    <source>
        <dbReference type="Proteomes" id="UP000030700"/>
    </source>
</evidence>
<keyword evidence="1" id="KW-0378">Hydrolase</keyword>
<feature type="signal peptide" evidence="2">
    <location>
        <begin position="1"/>
        <end position="27"/>
    </location>
</feature>
<organism evidence="4 5">
    <name type="scientific">Candidatus Moduliflexus flocculans</name>
    <dbReference type="NCBI Taxonomy" id="1499966"/>
    <lineage>
        <taxon>Bacteria</taxon>
        <taxon>Candidatus Moduliflexota</taxon>
        <taxon>Candidatus Moduliflexia</taxon>
        <taxon>Candidatus Moduliflexales</taxon>
        <taxon>Candidatus Moduliflexaceae</taxon>
    </lineage>
</organism>
<dbReference type="EMBL" id="DF820456">
    <property type="protein sequence ID" value="GAK50187.1"/>
    <property type="molecule type" value="Genomic_DNA"/>
</dbReference>
<dbReference type="InterPro" id="IPR003305">
    <property type="entry name" value="CenC_carb-bd"/>
</dbReference>
<evidence type="ECO:0000313" key="4">
    <source>
        <dbReference type="EMBL" id="GAK50187.1"/>
    </source>
</evidence>
<dbReference type="HOGENOM" id="CLU_086275_0_0_0"/>